<feature type="region of interest" description="Disordered" evidence="1">
    <location>
        <begin position="94"/>
        <end position="115"/>
    </location>
</feature>
<protein>
    <submittedName>
        <fullName evidence="3">Uncharacterized protein</fullName>
    </submittedName>
</protein>
<evidence type="ECO:0000313" key="3">
    <source>
        <dbReference type="EMBL" id="KAF5860305.1"/>
    </source>
</evidence>
<gene>
    <name evidence="3" type="ORF">ETB97_001725</name>
</gene>
<comment type="caution">
    <text evidence="3">The sequence shown here is derived from an EMBL/GenBank/DDBJ whole genome shotgun (WGS) entry which is preliminary data.</text>
</comment>
<feature type="signal peptide" evidence="2">
    <location>
        <begin position="1"/>
        <end position="16"/>
    </location>
</feature>
<sequence length="115" mass="12676">MISILLIILITEYEFGLPNEQNMRPASDYLDERIAPSATQTMDSRRRVSQYANEAAMHLEDSIATMFNKPRIPGRLQPAIEGGFLCGAEKCLDKGTSSSLRGNKDKQSSEASLAP</sequence>
<dbReference type="AlphaFoldDB" id="A0A8H6A488"/>
<evidence type="ECO:0000256" key="1">
    <source>
        <dbReference type="SAM" id="MobiDB-lite"/>
    </source>
</evidence>
<feature type="chain" id="PRO_5034626416" evidence="2">
    <location>
        <begin position="17"/>
        <end position="115"/>
    </location>
</feature>
<proteinExistence type="predicted"/>
<keyword evidence="4" id="KW-1185">Reference proteome</keyword>
<name>A0A8H6A488_PETAA</name>
<organism evidence="3 4">
    <name type="scientific">Petromyces alliaceus</name>
    <name type="common">Aspergillus alliaceus</name>
    <dbReference type="NCBI Taxonomy" id="209559"/>
    <lineage>
        <taxon>Eukaryota</taxon>
        <taxon>Fungi</taxon>
        <taxon>Dikarya</taxon>
        <taxon>Ascomycota</taxon>
        <taxon>Pezizomycotina</taxon>
        <taxon>Eurotiomycetes</taxon>
        <taxon>Eurotiomycetidae</taxon>
        <taxon>Eurotiales</taxon>
        <taxon>Aspergillaceae</taxon>
        <taxon>Aspergillus</taxon>
        <taxon>Aspergillus subgen. Circumdati</taxon>
    </lineage>
</organism>
<dbReference type="EMBL" id="SPNV01000134">
    <property type="protein sequence ID" value="KAF5860305.1"/>
    <property type="molecule type" value="Genomic_DNA"/>
</dbReference>
<dbReference type="Proteomes" id="UP000541154">
    <property type="component" value="Unassembled WGS sequence"/>
</dbReference>
<accession>A0A8H6A488</accession>
<keyword evidence="2" id="KW-0732">Signal</keyword>
<reference evidence="3 4" key="1">
    <citation type="submission" date="2019-04" db="EMBL/GenBank/DDBJ databases">
        <title>Aspergillus burnettii sp. nov., novel species from soil in southeast Queensland.</title>
        <authorList>
            <person name="Gilchrist C.L.M."/>
            <person name="Pitt J.I."/>
            <person name="Lange L."/>
            <person name="Lacey H.J."/>
            <person name="Vuong D."/>
            <person name="Midgley D.J."/>
            <person name="Greenfield P."/>
            <person name="Bradbury M."/>
            <person name="Lacey E."/>
            <person name="Busk P.K."/>
            <person name="Pilgaard B."/>
            <person name="Chooi Y.H."/>
            <person name="Piggott A.M."/>
        </authorList>
    </citation>
    <scope>NUCLEOTIDE SEQUENCE [LARGE SCALE GENOMIC DNA]</scope>
    <source>
        <strain evidence="3 4">FRR 5400</strain>
    </source>
</reference>
<evidence type="ECO:0000313" key="4">
    <source>
        <dbReference type="Proteomes" id="UP000541154"/>
    </source>
</evidence>
<evidence type="ECO:0000256" key="2">
    <source>
        <dbReference type="SAM" id="SignalP"/>
    </source>
</evidence>